<organism evidence="1 2">
    <name type="scientific">Corynebacterium glaucum</name>
    <dbReference type="NCBI Taxonomy" id="187491"/>
    <lineage>
        <taxon>Bacteria</taxon>
        <taxon>Bacillati</taxon>
        <taxon>Actinomycetota</taxon>
        <taxon>Actinomycetes</taxon>
        <taxon>Mycobacteriales</taxon>
        <taxon>Corynebacteriaceae</taxon>
        <taxon>Corynebacterium</taxon>
    </lineage>
</organism>
<proteinExistence type="predicted"/>
<dbReference type="KEGG" id="cgv:CGLAU_08105"/>
<dbReference type="EMBL" id="CP019688">
    <property type="protein sequence ID" value="AQQ15576.1"/>
    <property type="molecule type" value="Genomic_DNA"/>
</dbReference>
<evidence type="ECO:0000313" key="2">
    <source>
        <dbReference type="Proteomes" id="UP000217209"/>
    </source>
</evidence>
<name>A0A1Q2HXI9_9CORY</name>
<protein>
    <submittedName>
        <fullName evidence="1">Uncharacterized protein</fullName>
    </submittedName>
</protein>
<keyword evidence="2" id="KW-1185">Reference proteome</keyword>
<dbReference type="Proteomes" id="UP000217209">
    <property type="component" value="Chromosome"/>
</dbReference>
<dbReference type="RefSeq" id="WP_095660248.1">
    <property type="nucleotide sequence ID" value="NZ_CP019688.1"/>
</dbReference>
<accession>A0A1Q2HXI9</accession>
<evidence type="ECO:0000313" key="1">
    <source>
        <dbReference type="EMBL" id="AQQ15576.1"/>
    </source>
</evidence>
<reference evidence="1 2" key="1">
    <citation type="submission" date="2016-12" db="EMBL/GenBank/DDBJ databases">
        <authorList>
            <person name="Song W.-J."/>
            <person name="Kurnit D.M."/>
        </authorList>
    </citation>
    <scope>NUCLEOTIDE SEQUENCE [LARGE SCALE GENOMIC DNA]</scope>
    <source>
        <strain evidence="1 2">DSM 30827</strain>
    </source>
</reference>
<sequence>MKISELVSLAQRHAGAILAVLTVLIGVATAIALPTQHSSDRSAEPGSSIGGDIGHRLGYGLMRGDLDLRMPNDSTVELSFTTGNANCHEPFTELEESEEDVTIRYGTRYHRRGEIGHCTKEGVGTTQTVNLSRPLGKRPLYIEEVGIGGLVAAPEDFRANFEVEDFDSSFRVDLEYATGNPICFRPKVTVKETASRVDIHLRVVDHPRPKYVQCHPITTVGYEDVFFDKPRDGRQVNVVIDDFSGRTTGSAPATR</sequence>
<gene>
    <name evidence="1" type="ORF">CGLAU_08105</name>
</gene>
<dbReference type="AlphaFoldDB" id="A0A1Q2HXI9"/>